<dbReference type="InterPro" id="IPR000840">
    <property type="entry name" value="G_retro_matrix"/>
</dbReference>
<dbReference type="CDD" id="cd09076">
    <property type="entry name" value="L1-EN"/>
    <property type="match status" value="1"/>
</dbReference>
<dbReference type="Gene3D" id="3.30.420.10">
    <property type="entry name" value="Ribonuclease H-like superfamily/Ribonuclease H"/>
    <property type="match status" value="1"/>
</dbReference>
<dbReference type="InterPro" id="IPR027124">
    <property type="entry name" value="Swc5/CFDP1/2"/>
</dbReference>
<feature type="domain" description="Gamma-retroviral matrix protein" evidence="1">
    <location>
        <begin position="5"/>
        <end position="74"/>
    </location>
</feature>
<dbReference type="InterPro" id="IPR036397">
    <property type="entry name" value="RNaseH_sf"/>
</dbReference>
<dbReference type="PANTHER" id="PTHR23227:SF85">
    <property type="entry name" value="CRANIOFACIAL DEVELOPMENT PROTEIN 2"/>
    <property type="match status" value="1"/>
</dbReference>
<dbReference type="SUPFAM" id="SSF56219">
    <property type="entry name" value="DNase I-like"/>
    <property type="match status" value="1"/>
</dbReference>
<dbReference type="RefSeq" id="XP_070646838.1">
    <property type="nucleotide sequence ID" value="XM_070790737.1"/>
</dbReference>
<gene>
    <name evidence="4" type="primary">LOC139183491</name>
</gene>
<dbReference type="Pfam" id="PF03372">
    <property type="entry name" value="Exo_endo_phos"/>
    <property type="match status" value="1"/>
</dbReference>
<dbReference type="PANTHER" id="PTHR23227">
    <property type="entry name" value="BUCENTAUR RELATED"/>
    <property type="match status" value="1"/>
</dbReference>
<proteinExistence type="predicted"/>
<dbReference type="GeneID" id="139183491"/>
<keyword evidence="3" id="KW-1185">Reference proteome</keyword>
<dbReference type="InterPro" id="IPR005135">
    <property type="entry name" value="Endo/exonuclease/phosphatase"/>
</dbReference>
<dbReference type="Proteomes" id="UP001652663">
    <property type="component" value="Chromosome 6"/>
</dbReference>
<organism evidence="3 4">
    <name type="scientific">Bos indicus</name>
    <name type="common">Zebu</name>
    <dbReference type="NCBI Taxonomy" id="9915"/>
    <lineage>
        <taxon>Eukaryota</taxon>
        <taxon>Metazoa</taxon>
        <taxon>Chordata</taxon>
        <taxon>Craniata</taxon>
        <taxon>Vertebrata</taxon>
        <taxon>Euteleostomi</taxon>
        <taxon>Mammalia</taxon>
        <taxon>Eutheria</taxon>
        <taxon>Laurasiatheria</taxon>
        <taxon>Artiodactyla</taxon>
        <taxon>Ruminantia</taxon>
        <taxon>Pecora</taxon>
        <taxon>Bovidae</taxon>
        <taxon>Bovinae</taxon>
        <taxon>Bos</taxon>
    </lineage>
</organism>
<sequence>MTPNRLHIFCEVKWTPLEVGCPREDTMNLKIVEAVYTVVTGELEHPDQYPYIDSWTLTCPPPSVPPGLEADLMPKPGPGEVPAAASVISPALVEIVELPFRQAPIPAMETSGQRPQDSTSAGSPGLYPPLVGLLCENPHVTTENLHVTCHALSPATLLLVGEGGPSHDCKEILEEVYASRPDLRDQPIPDPDWVLYTKVTSLVKQEQQLSGYAVVMKETIVEASSLPSHWSAQRVKLCSNPGPPAVKRFGLLTGIGSDDSSASDLIQQVQCCKEQYCIGTWNVRSMNQGKLEVVKQEMARVNVDILGISELKWTGMGEFNSDDHYIYYCGQQSLRRNGVAIMVNKRVRNAVVGCNLKNDRMISVRFQGKPFNTTVIQAYAPTSNTEEDEFERFCEDLLELTPPKDVLFIIGDWNAKVGSQETPGVTGKFGLGMKFGMNLNESGQKLIEFCQENALVRVKENALVIASTLFQKHKRRLYTWTSPDGQHQNQIGYILCSQRWKSPIQSRKTRPGADCGSDHEFLITKFRLKFKKVGRTT</sequence>
<dbReference type="InterPro" id="IPR036946">
    <property type="entry name" value="G_retro_matrix_sf"/>
</dbReference>
<protein>
    <submittedName>
        <fullName evidence="4">LOW QUALITY PROTEIN: craniofacial development protein 2-like</fullName>
    </submittedName>
</protein>
<accession>A0ABM4SGB1</accession>
<feature type="domain" description="Endonuclease/exonuclease/phosphatase" evidence="2">
    <location>
        <begin position="279"/>
        <end position="519"/>
    </location>
</feature>
<reference evidence="4" key="1">
    <citation type="submission" date="2025-08" db="UniProtKB">
        <authorList>
            <consortium name="RefSeq"/>
        </authorList>
    </citation>
    <scope>IDENTIFICATION</scope>
    <source>
        <tissue evidence="4">Blood</tissue>
    </source>
</reference>
<evidence type="ECO:0000259" key="2">
    <source>
        <dbReference type="Pfam" id="PF03372"/>
    </source>
</evidence>
<dbReference type="InterPro" id="IPR036691">
    <property type="entry name" value="Endo/exonu/phosph_ase_sf"/>
</dbReference>
<feature type="non-terminal residue" evidence="4">
    <location>
        <position position="537"/>
    </location>
</feature>
<dbReference type="SUPFAM" id="SSF47836">
    <property type="entry name" value="Retroviral matrix proteins"/>
    <property type="match status" value="1"/>
</dbReference>
<evidence type="ECO:0000259" key="1">
    <source>
        <dbReference type="Pfam" id="PF01140"/>
    </source>
</evidence>
<evidence type="ECO:0000313" key="3">
    <source>
        <dbReference type="Proteomes" id="UP001652663"/>
    </source>
</evidence>
<dbReference type="Pfam" id="PF01140">
    <property type="entry name" value="Gag_MA"/>
    <property type="match status" value="1"/>
</dbReference>
<dbReference type="Gene3D" id="3.60.10.10">
    <property type="entry name" value="Endonuclease/exonuclease/phosphatase"/>
    <property type="match status" value="1"/>
</dbReference>
<dbReference type="InterPro" id="IPR010999">
    <property type="entry name" value="Retrovr_matrix"/>
</dbReference>
<dbReference type="Gene3D" id="1.10.150.180">
    <property type="entry name" value="Gamma-retroviral matrix domain"/>
    <property type="match status" value="1"/>
</dbReference>
<name>A0ABM4SGB1_BOSIN</name>
<evidence type="ECO:0000313" key="4">
    <source>
        <dbReference type="RefSeq" id="XP_070646838.1"/>
    </source>
</evidence>